<protein>
    <submittedName>
        <fullName evidence="2">Uncharacterized protein</fullName>
    </submittedName>
</protein>
<dbReference type="GeneID" id="90980381"/>
<gene>
    <name evidence="2" type="ORF">CGGC5_v014697</name>
</gene>
<feature type="compositionally biased region" description="Polar residues" evidence="1">
    <location>
        <begin position="104"/>
        <end position="124"/>
    </location>
</feature>
<evidence type="ECO:0000313" key="3">
    <source>
        <dbReference type="Proteomes" id="UP000011096"/>
    </source>
</evidence>
<organism evidence="2 3">
    <name type="scientific">Colletotrichum fructicola (strain Nara gc5)</name>
    <name type="common">Anthracnose fungus</name>
    <name type="synonym">Colletotrichum gloeosporioides (strain Nara gc5)</name>
    <dbReference type="NCBI Taxonomy" id="1213859"/>
    <lineage>
        <taxon>Eukaryota</taxon>
        <taxon>Fungi</taxon>
        <taxon>Dikarya</taxon>
        <taxon>Ascomycota</taxon>
        <taxon>Pezizomycotina</taxon>
        <taxon>Sordariomycetes</taxon>
        <taxon>Hypocreomycetidae</taxon>
        <taxon>Glomerellales</taxon>
        <taxon>Glomerellaceae</taxon>
        <taxon>Colletotrichum</taxon>
        <taxon>Colletotrichum gloeosporioides species complex</taxon>
    </lineage>
</organism>
<sequence>MISFSQFPTTPASTLLLDRTYHGRCDYVFLAGMEERSDISAAVPSLSARYDTVDLGGWTQSLTLNGQCKQPFGCERGRCLCATSSSTGARKTAKSSIKKRAPSPTDTRPWDQNYTSLEDANSAPTVRGDMTVTDLGDGFHSRITLATWYLRRNHPIDRRLERANEPFRSTSHDAQKNATHEIQDNTQVVLRNDARGRLFRDWGDRSPERYSCGKQRGYTEKLVWDSVRNPPQTTSMF</sequence>
<evidence type="ECO:0000256" key="1">
    <source>
        <dbReference type="SAM" id="MobiDB-lite"/>
    </source>
</evidence>
<dbReference type="Proteomes" id="UP000011096">
    <property type="component" value="Unassembled WGS sequence"/>
</dbReference>
<keyword evidence="3" id="KW-1185">Reference proteome</keyword>
<name>A0A7J6II90_COLFN</name>
<evidence type="ECO:0000313" key="2">
    <source>
        <dbReference type="EMBL" id="KAF4476251.1"/>
    </source>
</evidence>
<feature type="region of interest" description="Disordered" evidence="1">
    <location>
        <begin position="91"/>
        <end position="128"/>
    </location>
</feature>
<dbReference type="EMBL" id="ANPB02000009">
    <property type="protein sequence ID" value="KAF4476251.1"/>
    <property type="molecule type" value="Genomic_DNA"/>
</dbReference>
<proteinExistence type="predicted"/>
<dbReference type="RefSeq" id="XP_066007414.1">
    <property type="nucleotide sequence ID" value="XM_066153136.1"/>
</dbReference>
<comment type="caution">
    <text evidence="2">The sequence shown here is derived from an EMBL/GenBank/DDBJ whole genome shotgun (WGS) entry which is preliminary data.</text>
</comment>
<dbReference type="AlphaFoldDB" id="A0A7J6II90"/>
<dbReference type="InParanoid" id="A0A7J6II90"/>
<reference evidence="2 3" key="1">
    <citation type="submission" date="2012-08" db="EMBL/GenBank/DDBJ databases">
        <authorList>
            <person name="Gan P.H.P."/>
            <person name="Ikeda K."/>
            <person name="Irieda H."/>
            <person name="Narusaka M."/>
            <person name="O'Connell R.J."/>
            <person name="Narusaka Y."/>
            <person name="Takano Y."/>
            <person name="Kubo Y."/>
            <person name="Shirasu K."/>
        </authorList>
    </citation>
    <scope>NUCLEOTIDE SEQUENCE [LARGE SCALE GENOMIC DNA]</scope>
    <source>
        <strain evidence="2 3">Nara gc5</strain>
    </source>
</reference>
<accession>A0A7J6II90</accession>
<feature type="compositionally biased region" description="Basic residues" evidence="1">
    <location>
        <begin position="91"/>
        <end position="101"/>
    </location>
</feature>
<reference evidence="2 3" key="2">
    <citation type="submission" date="2020-04" db="EMBL/GenBank/DDBJ databases">
        <title>Genome sequencing and assembly of multiple isolates from the Colletotrichum gloeosporioides species complex.</title>
        <authorList>
            <person name="Gan P."/>
            <person name="Shirasu K."/>
        </authorList>
    </citation>
    <scope>NUCLEOTIDE SEQUENCE [LARGE SCALE GENOMIC DNA]</scope>
    <source>
        <strain evidence="2 3">Nara gc5</strain>
    </source>
</reference>